<keyword evidence="3" id="KW-1185">Reference proteome</keyword>
<feature type="compositionally biased region" description="Basic and acidic residues" evidence="1">
    <location>
        <begin position="22"/>
        <end position="31"/>
    </location>
</feature>
<accession>M1DC57</accession>
<feature type="region of interest" description="Disordered" evidence="1">
    <location>
        <begin position="1"/>
        <end position="46"/>
    </location>
</feature>
<dbReference type="InParanoid" id="M1DC57"/>
<dbReference type="HOGENOM" id="CLU_1752924_0_0_1"/>
<evidence type="ECO:0000313" key="3">
    <source>
        <dbReference type="Proteomes" id="UP000011115"/>
    </source>
</evidence>
<dbReference type="PaxDb" id="4113-PGSC0003DMT400086621"/>
<proteinExistence type="predicted"/>
<evidence type="ECO:0000256" key="1">
    <source>
        <dbReference type="SAM" id="MobiDB-lite"/>
    </source>
</evidence>
<sequence>MNHNRSRRLVVQTTVCAKRNKKTEENKETEARASPSTLGESPTGHTLPFVLVHEALKKEDKKGDERSSRYITDQFCEVEVYRLMAQDAKMYLSIAEGRGGKKAEINQGVEGDSKLKVIEDLLDHALPHLCPSSKGGLPNGVRSNPGDEA</sequence>
<reference evidence="3" key="1">
    <citation type="journal article" date="2011" name="Nature">
        <title>Genome sequence and analysis of the tuber crop potato.</title>
        <authorList>
            <consortium name="The Potato Genome Sequencing Consortium"/>
        </authorList>
    </citation>
    <scope>NUCLEOTIDE SEQUENCE [LARGE SCALE GENOMIC DNA]</scope>
    <source>
        <strain evidence="3">cv. DM1-3 516 R44</strain>
    </source>
</reference>
<organism evidence="2 3">
    <name type="scientific">Solanum tuberosum</name>
    <name type="common">Potato</name>
    <dbReference type="NCBI Taxonomy" id="4113"/>
    <lineage>
        <taxon>Eukaryota</taxon>
        <taxon>Viridiplantae</taxon>
        <taxon>Streptophyta</taxon>
        <taxon>Embryophyta</taxon>
        <taxon>Tracheophyta</taxon>
        <taxon>Spermatophyta</taxon>
        <taxon>Magnoliopsida</taxon>
        <taxon>eudicotyledons</taxon>
        <taxon>Gunneridae</taxon>
        <taxon>Pentapetalae</taxon>
        <taxon>asterids</taxon>
        <taxon>lamiids</taxon>
        <taxon>Solanales</taxon>
        <taxon>Solanaceae</taxon>
        <taxon>Solanoideae</taxon>
        <taxon>Solaneae</taxon>
        <taxon>Solanum</taxon>
    </lineage>
</organism>
<evidence type="ECO:0000313" key="2">
    <source>
        <dbReference type="EnsemblPlants" id="PGSC0003DMT400086621"/>
    </source>
</evidence>
<dbReference type="AlphaFoldDB" id="M1DC57"/>
<dbReference type="Gramene" id="PGSC0003DMT400086621">
    <property type="protein sequence ID" value="PGSC0003DMT400086621"/>
    <property type="gene ID" value="PGSC0003DMG400036192"/>
</dbReference>
<name>M1DC57_SOLTU</name>
<dbReference type="EnsemblPlants" id="PGSC0003DMT400086621">
    <property type="protein sequence ID" value="PGSC0003DMT400086621"/>
    <property type="gene ID" value="PGSC0003DMG400036192"/>
</dbReference>
<dbReference type="Proteomes" id="UP000011115">
    <property type="component" value="Unassembled WGS sequence"/>
</dbReference>
<feature type="compositionally biased region" description="Polar residues" evidence="1">
    <location>
        <begin position="34"/>
        <end position="44"/>
    </location>
</feature>
<reference evidence="2" key="2">
    <citation type="submission" date="2015-06" db="UniProtKB">
        <authorList>
            <consortium name="EnsemblPlants"/>
        </authorList>
    </citation>
    <scope>IDENTIFICATION</scope>
    <source>
        <strain evidence="2">DM1-3 516 R44</strain>
    </source>
</reference>
<feature type="region of interest" description="Disordered" evidence="1">
    <location>
        <begin position="130"/>
        <end position="149"/>
    </location>
</feature>
<protein>
    <submittedName>
        <fullName evidence="2">Uncharacterized protein</fullName>
    </submittedName>
</protein>